<sequence length="663" mass="69055">MRRRWSVLGAVVAVLLAAGCTDDGEEQPAAAGEGWTVLVYSIADTDLEPYLLTDLAEFAEVGSQENLQIAAMVDRAADYSSDPLLDVEDWVGAKYVSIGQGSVEELEDLGDVDTGDPTPLAEFIAQGVEDHPAEHYALVISDHGASWPGVGGDEGSGNSLLTLEDLRSGIADGLDAAGLEKLDLLGFDACLMATYETASALAPLADRMIASQELEPGHGWDYRAFQVLADDPGTDVDTLGTAIIDGFAAQAEAEGTGADITLSMIDLDRMAAVDAALADFSSALGERAATVAPVVGRQRATVLGFGKDADPTVDTHMADLGLLASQIGVEALDVSPQADALITAINDAVPYKTAGPAALGASGLSIYFPPTADLLNPDYASVESAEAWSGFLASYFEAGDAIPAAEQPRFVTPDGEAEVFFDDFGLNVQAQFDAAAAGNVTTASLGYGEVGEDGSVTYFGEEQAEVSDDGSGTVLGSFDLTAMTISDGTDTSYAYLSLTYDEEAEVATIDVPLAYYAPGQTEEYRDVTLTITFDPASGDVLNETYYGYTEAGTYGELTADPEGLIVPKLLIAAADGTQSWQPAADVGLFADLPNPVRLRAAGAGHRADHPADRDRLRRQQRLGVGRGGRALKDHPSPHASQARRGALKGGRSSPSPGGDTGGR</sequence>
<evidence type="ECO:0008006" key="4">
    <source>
        <dbReference type="Google" id="ProtNLM"/>
    </source>
</evidence>
<feature type="region of interest" description="Disordered" evidence="1">
    <location>
        <begin position="602"/>
        <end position="663"/>
    </location>
</feature>
<dbReference type="PROSITE" id="PS51257">
    <property type="entry name" value="PROKAR_LIPOPROTEIN"/>
    <property type="match status" value="1"/>
</dbReference>
<accession>A0A6L9VXT9</accession>
<protein>
    <recommendedName>
        <fullName evidence="4">Peptidase C11 clostripain</fullName>
    </recommendedName>
</protein>
<dbReference type="Proteomes" id="UP000479241">
    <property type="component" value="Unassembled WGS sequence"/>
</dbReference>
<proteinExistence type="predicted"/>
<dbReference type="PANTHER" id="PTHR37835:SF1">
    <property type="entry name" value="ALPHA-CLOSTRIPAIN"/>
    <property type="match status" value="1"/>
</dbReference>
<dbReference type="Gene3D" id="3.40.50.11970">
    <property type="match status" value="1"/>
</dbReference>
<dbReference type="EMBL" id="JAAGWG010000001">
    <property type="protein sequence ID" value="NEK84352.1"/>
    <property type="molecule type" value="Genomic_DNA"/>
</dbReference>
<name>A0A6L9VXT9_9ACTN</name>
<dbReference type="AlphaFoldDB" id="A0A6L9VXT9"/>
<evidence type="ECO:0000256" key="1">
    <source>
        <dbReference type="SAM" id="MobiDB-lite"/>
    </source>
</evidence>
<evidence type="ECO:0000313" key="2">
    <source>
        <dbReference type="EMBL" id="NEK84352.1"/>
    </source>
</evidence>
<reference evidence="2 3" key="1">
    <citation type="submission" date="2019-12" db="EMBL/GenBank/DDBJ databases">
        <title>the WGS of Blastococcus saxobsidens 67B17.</title>
        <authorList>
            <person name="Jiang Z."/>
        </authorList>
    </citation>
    <scope>NUCLEOTIDE SEQUENCE [LARGE SCALE GENOMIC DNA]</scope>
    <source>
        <strain evidence="2 3">67B17</strain>
    </source>
</reference>
<dbReference type="PANTHER" id="PTHR37835">
    <property type="entry name" value="ALPHA-CLOSTRIPAIN"/>
    <property type="match status" value="1"/>
</dbReference>
<dbReference type="RefSeq" id="WP_163201768.1">
    <property type="nucleotide sequence ID" value="NZ_JAAGWG010000001.1"/>
</dbReference>
<feature type="compositionally biased region" description="Basic and acidic residues" evidence="1">
    <location>
        <begin position="605"/>
        <end position="617"/>
    </location>
</feature>
<comment type="caution">
    <text evidence="2">The sequence shown here is derived from an EMBL/GenBank/DDBJ whole genome shotgun (WGS) entry which is preliminary data.</text>
</comment>
<gene>
    <name evidence="2" type="ORF">GCU60_01020</name>
</gene>
<dbReference type="InterPro" id="IPR005077">
    <property type="entry name" value="Peptidase_C11"/>
</dbReference>
<dbReference type="Pfam" id="PF03415">
    <property type="entry name" value="Peptidase_C11"/>
    <property type="match status" value="1"/>
</dbReference>
<evidence type="ECO:0000313" key="3">
    <source>
        <dbReference type="Proteomes" id="UP000479241"/>
    </source>
</evidence>
<organism evidence="2 3">
    <name type="scientific">Blastococcus saxobsidens</name>
    <dbReference type="NCBI Taxonomy" id="138336"/>
    <lineage>
        <taxon>Bacteria</taxon>
        <taxon>Bacillati</taxon>
        <taxon>Actinomycetota</taxon>
        <taxon>Actinomycetes</taxon>
        <taxon>Geodermatophilales</taxon>
        <taxon>Geodermatophilaceae</taxon>
        <taxon>Blastococcus</taxon>
    </lineage>
</organism>